<evidence type="ECO:0000313" key="10">
    <source>
        <dbReference type="Proteomes" id="UP000198406"/>
    </source>
</evidence>
<evidence type="ECO:0000256" key="5">
    <source>
        <dbReference type="ARBA" id="ARBA00022857"/>
    </source>
</evidence>
<dbReference type="Proteomes" id="UP000198406">
    <property type="component" value="Unassembled WGS sequence"/>
</dbReference>
<dbReference type="PANTHER" id="PTHR46091">
    <property type="entry name" value="BLR7054 PROTEIN"/>
    <property type="match status" value="1"/>
</dbReference>
<proteinExistence type="inferred from homology"/>
<feature type="transmembrane region" description="Helical" evidence="8">
    <location>
        <begin position="195"/>
        <end position="219"/>
    </location>
</feature>
<comment type="similarity">
    <text evidence="1">Belongs to the carotenoid/retinoid oxidoreductase family. CrtISO subfamily.</text>
</comment>
<keyword evidence="6" id="KW-0520">NAD</keyword>
<evidence type="ECO:0000256" key="8">
    <source>
        <dbReference type="SAM" id="Phobius"/>
    </source>
</evidence>
<dbReference type="InterPro" id="IPR036188">
    <property type="entry name" value="FAD/NAD-bd_sf"/>
</dbReference>
<dbReference type="EMBL" id="BDSP01000228">
    <property type="protein sequence ID" value="GAX25572.1"/>
    <property type="molecule type" value="Genomic_DNA"/>
</dbReference>
<reference evidence="9 10" key="1">
    <citation type="journal article" date="2015" name="Plant Cell">
        <title>Oil accumulation by the oleaginous diatom Fistulifera solaris as revealed by the genome and transcriptome.</title>
        <authorList>
            <person name="Tanaka T."/>
            <person name="Maeda Y."/>
            <person name="Veluchamy A."/>
            <person name="Tanaka M."/>
            <person name="Abida H."/>
            <person name="Marechal E."/>
            <person name="Bowler C."/>
            <person name="Muto M."/>
            <person name="Sunaga Y."/>
            <person name="Tanaka M."/>
            <person name="Yoshino T."/>
            <person name="Taniguchi T."/>
            <person name="Fukuda Y."/>
            <person name="Nemoto M."/>
            <person name="Matsumoto M."/>
            <person name="Wong P.S."/>
            <person name="Aburatani S."/>
            <person name="Fujibuchi W."/>
        </authorList>
    </citation>
    <scope>NUCLEOTIDE SEQUENCE [LARGE SCALE GENOMIC DNA]</scope>
    <source>
        <strain evidence="9 10">JPCC DA0580</strain>
    </source>
</reference>
<name>A0A1Z5KHL6_FISSO</name>
<keyword evidence="8" id="KW-1133">Transmembrane helix</keyword>
<dbReference type="SUPFAM" id="SSF51905">
    <property type="entry name" value="FAD/NAD(P)-binding domain"/>
    <property type="match status" value="1"/>
</dbReference>
<keyword evidence="3" id="KW-0732">Signal</keyword>
<feature type="region of interest" description="Disordered" evidence="7">
    <location>
        <begin position="705"/>
        <end position="724"/>
    </location>
</feature>
<protein>
    <submittedName>
        <fullName evidence="9">Uncharacterized protein</fullName>
    </submittedName>
</protein>
<keyword evidence="4" id="KW-0274">FAD</keyword>
<dbReference type="InterPro" id="IPR052206">
    <property type="entry name" value="Retinol_saturase"/>
</dbReference>
<evidence type="ECO:0000256" key="3">
    <source>
        <dbReference type="ARBA" id="ARBA00022729"/>
    </source>
</evidence>
<comment type="caution">
    <text evidence="9">The sequence shown here is derived from an EMBL/GenBank/DDBJ whole genome shotgun (WGS) entry which is preliminary data.</text>
</comment>
<sequence>MKLGKKPKTTRGWTTAGVKVKPKNVPADSIVGRISSDWVIDVFRPKFIDLASATLEQYAEDCLLYELSQQEAAAQINTDGTIVSSLQPNKPLFHSQYQIDEFDRVLSETSQHFFAPKGGWRIHANAARFERNLDEKYGIFRPFITQHPEIETFVRTLQRKYAMGEFSPLRKPPIPRSTAVIILFMMTRGNLGWQVMLLAFLFLLVGLQPWALVGLVLVLQTIKNRRLRQRVGTMPHRIPTLTPYYYHHQKPQGEPDETPDQEMQRKHQLLLRPVGMPLGQDEASIDTSQYDTILLGSGAATLFAAALLSRAGRKVLVLCPNHDASDVEDIDGIPVDMGSMNITRIAKQQAFLAPALCTENDCQGGIRFAQIGTEADGHAFQILSIPGVGADKASDQIPFILKAAGGTYSLMADVATDLGDGWPGSDGSAGDSAVGAYIDALESLNATAGAFYLSKILPESANKYQSKSSYQTVSVQYAESILNQCFPLNTHTRSLMAGVGLPGENLRPSKASMAVHVTNLCGALSGEGMHYPIGGSRALCHALANTIEKLGGRIVTGLHLKELVFVEPLGGDDEKKSSEKPSCVGVRLMSGQEIVFAADRFRSKANDPVVVSMLTFIDTFVRIMPAEIRTKYGHPEGLGALQEQRPVVKFAYSLKGSAQELDLTGADFYRLPGAARALDEINPSTNTIRHGEIGWEDEDEQRVSGVSETVTDLSGEDRKRRKHRQKQFEPGVSWMHIAFPSAKDPSFSSVHPNMSTCVITVEADDDLVADMGTNPRIFQTKQSNPKLFLENLKNLQRKVEKELIELYPQLEGKLIVGKLQGPQSMGLSHTPERYAAKGVRVDTPYKHLLYGGSDVTIGASFSASLVAAWLAANAVVGYSTFDHLFYQKNITTDLARFMDSPGEDEDNLAVPYSIPDLPHDKNL</sequence>
<dbReference type="AlphaFoldDB" id="A0A1Z5KHL6"/>
<keyword evidence="10" id="KW-1185">Reference proteome</keyword>
<organism evidence="9 10">
    <name type="scientific">Fistulifera solaris</name>
    <name type="common">Oleaginous diatom</name>
    <dbReference type="NCBI Taxonomy" id="1519565"/>
    <lineage>
        <taxon>Eukaryota</taxon>
        <taxon>Sar</taxon>
        <taxon>Stramenopiles</taxon>
        <taxon>Ochrophyta</taxon>
        <taxon>Bacillariophyta</taxon>
        <taxon>Bacillariophyceae</taxon>
        <taxon>Bacillariophycidae</taxon>
        <taxon>Naviculales</taxon>
        <taxon>Naviculaceae</taxon>
        <taxon>Fistulifera</taxon>
    </lineage>
</organism>
<keyword evidence="8" id="KW-0812">Transmembrane</keyword>
<dbReference type="InParanoid" id="A0A1Z5KHL6"/>
<evidence type="ECO:0000313" key="9">
    <source>
        <dbReference type="EMBL" id="GAX25572.1"/>
    </source>
</evidence>
<gene>
    <name evidence="9" type="ORF">FisN_28Hh041</name>
</gene>
<evidence type="ECO:0000256" key="1">
    <source>
        <dbReference type="ARBA" id="ARBA00005855"/>
    </source>
</evidence>
<evidence type="ECO:0000256" key="2">
    <source>
        <dbReference type="ARBA" id="ARBA00022630"/>
    </source>
</evidence>
<accession>A0A1Z5KHL6</accession>
<evidence type="ECO:0000256" key="6">
    <source>
        <dbReference type="ARBA" id="ARBA00023027"/>
    </source>
</evidence>
<keyword evidence="2" id="KW-0285">Flavoprotein</keyword>
<keyword evidence="8" id="KW-0472">Membrane</keyword>
<dbReference type="OrthoDB" id="38045at2759"/>
<dbReference type="PANTHER" id="PTHR46091:SF3">
    <property type="entry name" value="AMINE OXIDASE DOMAIN-CONTAINING PROTEIN"/>
    <property type="match status" value="1"/>
</dbReference>
<evidence type="ECO:0000256" key="7">
    <source>
        <dbReference type="SAM" id="MobiDB-lite"/>
    </source>
</evidence>
<evidence type="ECO:0000256" key="4">
    <source>
        <dbReference type="ARBA" id="ARBA00022827"/>
    </source>
</evidence>
<keyword evidence="5" id="KW-0521">NADP</keyword>